<dbReference type="InterPro" id="IPR029039">
    <property type="entry name" value="Flavoprotein-like_sf"/>
</dbReference>
<dbReference type="InterPro" id="IPR037112">
    <property type="entry name" value="Pyrv-flavodox_OxR_EKR_sf"/>
</dbReference>
<evidence type="ECO:0000259" key="21">
    <source>
        <dbReference type="PROSITE" id="PS51384"/>
    </source>
</evidence>
<dbReference type="PANTHER" id="PTHR32154">
    <property type="entry name" value="PYRUVATE-FLAVODOXIN OXIDOREDUCTASE-RELATED"/>
    <property type="match status" value="1"/>
</dbReference>
<dbReference type="Gene3D" id="4.10.780.10">
    <property type="entry name" value="Pyruvate-flavodoxin oxidoreductase, EKR domain"/>
    <property type="match status" value="1"/>
</dbReference>
<dbReference type="Pfam" id="PF02775">
    <property type="entry name" value="TPP_enzyme_C"/>
    <property type="match status" value="1"/>
</dbReference>
<dbReference type="GO" id="GO:0006979">
    <property type="term" value="P:response to oxidative stress"/>
    <property type="evidence" value="ECO:0007669"/>
    <property type="project" value="TreeGrafter"/>
</dbReference>
<keyword evidence="10" id="KW-0249">Electron transport</keyword>
<evidence type="ECO:0000256" key="16">
    <source>
        <dbReference type="ARBA" id="ARBA00067011"/>
    </source>
</evidence>
<dbReference type="EC" id="1.2.1.51" evidence="16"/>
<dbReference type="Gene3D" id="3.40.920.10">
    <property type="entry name" value="Pyruvate-ferredoxin oxidoreductase, PFOR, domain III"/>
    <property type="match status" value="1"/>
</dbReference>
<dbReference type="InterPro" id="IPR009014">
    <property type="entry name" value="Transketo_C/PFOR_II"/>
</dbReference>
<keyword evidence="18" id="KW-0175">Coiled coil</keyword>
<feature type="domain" description="FAD-binding FR-type" evidence="21">
    <location>
        <begin position="1556"/>
        <end position="1813"/>
    </location>
</feature>
<dbReference type="InterPro" id="IPR011766">
    <property type="entry name" value="TPP_enzyme_TPP-bd"/>
</dbReference>
<keyword evidence="12" id="KW-0408">Iron</keyword>
<dbReference type="FunFam" id="3.40.50.970:FF:000041">
    <property type="entry name" value="Pyruvate:ferredoxin (Flavodoxin) oxidoreductase"/>
    <property type="match status" value="1"/>
</dbReference>
<evidence type="ECO:0000256" key="15">
    <source>
        <dbReference type="ARBA" id="ARBA00061065"/>
    </source>
</evidence>
<dbReference type="FunFam" id="3.40.920.10:FF:000001">
    <property type="entry name" value="Pyruvate:ferredoxin (Flavodoxin) oxidoreductase"/>
    <property type="match status" value="1"/>
</dbReference>
<dbReference type="FunFam" id="3.30.70.20:FF:000022">
    <property type="entry name" value="Pyruvate:ferredoxin (Flavodoxin) oxidoreductase"/>
    <property type="match status" value="1"/>
</dbReference>
<feature type="domain" description="4Fe-4S ferredoxin-type" evidence="20">
    <location>
        <begin position="797"/>
        <end position="826"/>
    </location>
</feature>
<dbReference type="SUPFAM" id="SSF52518">
    <property type="entry name" value="Thiamin diphosphate-binding fold (THDP-binding)"/>
    <property type="match status" value="3"/>
</dbReference>
<dbReference type="Gene3D" id="3.30.70.20">
    <property type="match status" value="1"/>
</dbReference>
<evidence type="ECO:0000256" key="4">
    <source>
        <dbReference type="ARBA" id="ARBA00022485"/>
    </source>
</evidence>
<evidence type="ECO:0000259" key="20">
    <source>
        <dbReference type="PROSITE" id="PS51379"/>
    </source>
</evidence>
<dbReference type="InterPro" id="IPR001433">
    <property type="entry name" value="OxRdtase_FAD/NAD-bd"/>
</dbReference>
<dbReference type="FunFam" id="3.40.50.970:FF:000012">
    <property type="entry name" value="Pyruvate:ferredoxin (Flavodoxin) oxidoreductase"/>
    <property type="match status" value="1"/>
</dbReference>
<dbReference type="InterPro" id="IPR001094">
    <property type="entry name" value="Flavdoxin-like"/>
</dbReference>
<feature type="domain" description="4Fe-4S ferredoxin-type" evidence="20">
    <location>
        <begin position="740"/>
        <end position="769"/>
    </location>
</feature>
<keyword evidence="3" id="KW-0813">Transport</keyword>
<evidence type="ECO:0000256" key="13">
    <source>
        <dbReference type="ARBA" id="ARBA00023014"/>
    </source>
</evidence>
<sequence length="1983" mass="225365">MEKDKEIIDGCVAACHIAYACSEVAFTYPITPSSTISEVADSWMVKGKRNIFDQVVSVVEMQSEMGSAGALHGSLSVGCITTTFTASQGLLLMIPNMYKIAGELWPCVFHVTARALATSSLSIFGDHNDIMAARQTGWAFLGSMTVQEVMDMSLISYISTFESSVPFVNFFDGFRTSHELQKVEMISYDIIKKVFPYDKLKEFRERALNPTHPIQRGTATCSDVNFQLAESRNKYYDSTPRIVQNVMDMLSKFTGRSYNLFDYYGHLEAEYLIVIMGSGGLTVEEMIDHLIDTRNEKIGMIKVRLFRPWSISDFLKRIPKTVKRITVLERCKESGALGEPLYMDVCASMINFNKKRKVGELGEAKTDNIDGRVTGFSQSDCDGITSLEVNKEIVILGGRYGLASKEFTPGMALSVWENMISDNPINNFSVGIEDDVTYKSLKIRYPKLDLLPTETKQCLFWGLGSDGTVSANKNAIKIIGDSTNLNVQGYFAYDAKKAGGATMSHLRFGPKTIKSPYLLQRSDYIAVHHPSYIYKFDVLETIKENGCFVLNCPWKELEEFEGEIPDNLKYKIAKNNVKFYAINAQEIAQKSNLGRRINNVLMVVFFSLTEIIPVKQAIELIKDAIKKTYGKKGESVVSSNWKAVDLTLESLIQVNYDREKWLTSGNSSDVFMLVDGKNKDRNIKKETKLVSKTDIDFFVNNILKPVNSLKGDDLPVSIFDPTGAVPLGTTAYEKRGIAISIPIVDMNKCTQCNYCSIVCPHSAIRPFILDEIEYENAPKTMDIPRAKGGSEYLSYYYRIQVSPLDCTGCELCVHACPDDALRMESLQEYEDNEGVNWDYLIKLPNKGSVFDRYTVKGSQFQQPLLEFSAACEGCGETPYVKLLTQLFGERMVIANATGCSSIWGASYPSVPYTKNQKGFGPAWGNSLFEDNAEYGLGMVIGYRQRRDKFRVLVESILMDNHKEGEKFLFKNKEDELVLSNNVDNYNKLMTTYLKLEDYLRSWLKNSRDGDLCQNIYEEVVRILEDNKIDKNENMFSKILNVNQIDRLRQLHENRDLIPKISHWIIGGDGWAYDIGYAGLDHVLAFGEDVNILILDTEVYSNTGGQASKSTPFGAIAKFAQGGNLRQKKDIGTIAMEYGSVYVASVALGANYSQTIKSFVEAERYRGTSLIVAYSTCIEHGYTKYNLQQESVKLAVESGYWPLYRYNPDKVEIKKIENVTNIVSSGFTLDSKKIKIDIENFLKRENRFLQLIRNNPELATIANEKLKIHSDKRFQKLKNLSENVSVTELKEQVKKLKEQLMSLKNGDNVNSNIFELDMEINVLYSTETGNSEEVSQYIQSELQKRGYKSSTVNLDDLDLDELLDESKYSSVVIVTSTSGQGEFPGGSRKLYDSLKNKFESEIKKDHEDNVVGVCNILKHINYGIFGLGDSNYVYFNEAAKKWDELLSNCGATRIGRIGMGDDQSEEKYETDLIDWFPDYLRLINAPEIDQDESDENLNTNQSHFPPETTYNIEITEKYRNDKIDSNTGLLYEEIDGSDSNKNVTDLNSYSYSPIIPPNSCLVQMVVNERITSSEYDKDVRHIVFDLRNANEKINYNLGDSLALYGQNDYNESIKACNYFGYNPNNIIKISLNENVDNKTTKVNNRYSSLFDKYITVIQLFVECLDLWGKPNKKFYQQVYKYCQDINDKKEAKKWSSQKYGKKLVEEFNTKTGTYMDYFYLFKSIKPSLSQLLDLVPFIKSRSYSIASSYKYFNGEKIELCVGIVDWKLDNNEIRYGQCTGFINRLPKVGGNYHNDNTGLIKLPSCIKASAFNLPADNKTPIIMACMGTGLAPFRAFIQYKKYVRDTLHEEIGPVILYFGCRYYDMDYLYREELENYASDKIISSLNVAFSRDNKGHKTSTQKNIRYAQKMYVQHLMIENSGEIYENLFERKGYFYLCGTKQVPIDIRKAIINIIIKETGTTEIEANNLLNQTQILGRYNVEAWS</sequence>
<dbReference type="SUPFAM" id="SSF63380">
    <property type="entry name" value="Riboflavin synthase domain-like"/>
    <property type="match status" value="1"/>
</dbReference>
<dbReference type="InterPro" id="IPR017938">
    <property type="entry name" value="Riboflavin_synthase-like_b-brl"/>
</dbReference>
<gene>
    <name evidence="22" type="ORF">RS030_6772</name>
</gene>
<dbReference type="PROSITE" id="PS51257">
    <property type="entry name" value="PROKAR_LIPOPROTEIN"/>
    <property type="match status" value="1"/>
</dbReference>
<reference evidence="22 23" key="1">
    <citation type="submission" date="2023-10" db="EMBL/GenBank/DDBJ databases">
        <title>Comparative genomics analysis reveals potential genetic determinants of host preference in Cryptosporidium xiaoi.</title>
        <authorList>
            <person name="Xiao L."/>
            <person name="Li J."/>
        </authorList>
    </citation>
    <scope>NUCLEOTIDE SEQUENCE [LARGE SCALE GENOMIC DNA]</scope>
    <source>
        <strain evidence="22 23">52996</strain>
    </source>
</reference>
<keyword evidence="4" id="KW-0004">4Fe-4S</keyword>
<evidence type="ECO:0000256" key="2">
    <source>
        <dbReference type="ARBA" id="ARBA00001974"/>
    </source>
</evidence>
<dbReference type="SUPFAM" id="SSF52218">
    <property type="entry name" value="Flavoproteins"/>
    <property type="match status" value="1"/>
</dbReference>
<dbReference type="PROSITE" id="PS50902">
    <property type="entry name" value="FLAVODOXIN_LIKE"/>
    <property type="match status" value="1"/>
</dbReference>
<proteinExistence type="inferred from homology"/>
<keyword evidence="5" id="KW-0285">Flavoprotein</keyword>
<dbReference type="InterPro" id="IPR011895">
    <property type="entry name" value="Pyrv_flavodox_OxRed"/>
</dbReference>
<evidence type="ECO:0000256" key="17">
    <source>
        <dbReference type="ARBA" id="ARBA00076877"/>
    </source>
</evidence>
<evidence type="ECO:0000256" key="1">
    <source>
        <dbReference type="ARBA" id="ARBA00001917"/>
    </source>
</evidence>
<dbReference type="SUPFAM" id="SSF52922">
    <property type="entry name" value="TK C-terminal domain-like"/>
    <property type="match status" value="1"/>
</dbReference>
<accession>A0AAV9XUH3</accession>
<dbReference type="Gene3D" id="3.40.50.920">
    <property type="match status" value="1"/>
</dbReference>
<dbReference type="SUPFAM" id="SSF53323">
    <property type="entry name" value="Pyruvate-ferredoxin oxidoreductase, PFOR, domain III"/>
    <property type="match status" value="1"/>
</dbReference>
<comment type="caution">
    <text evidence="22">The sequence shown here is derived from an EMBL/GenBank/DDBJ whole genome shotgun (WGS) entry which is preliminary data.</text>
</comment>
<name>A0AAV9XUH3_9CRYT</name>
<evidence type="ECO:0000256" key="3">
    <source>
        <dbReference type="ARBA" id="ARBA00022448"/>
    </source>
</evidence>
<dbReference type="GO" id="GO:0030976">
    <property type="term" value="F:thiamine pyrophosphate binding"/>
    <property type="evidence" value="ECO:0007669"/>
    <property type="project" value="InterPro"/>
</dbReference>
<dbReference type="GO" id="GO:0050243">
    <property type="term" value="F:pyruvate dehydrogenase (NADP+) activity"/>
    <property type="evidence" value="ECO:0007669"/>
    <property type="project" value="UniProtKB-EC"/>
</dbReference>
<dbReference type="Pfam" id="PF10371">
    <property type="entry name" value="EKR"/>
    <property type="match status" value="1"/>
</dbReference>
<comment type="catalytic activity">
    <reaction evidence="14">
        <text>pyruvate + NADP(+) + CoA = acetyl-CoA + CO2 + NADPH</text>
        <dbReference type="Rhea" id="RHEA:17425"/>
        <dbReference type="ChEBI" id="CHEBI:15361"/>
        <dbReference type="ChEBI" id="CHEBI:16526"/>
        <dbReference type="ChEBI" id="CHEBI:57287"/>
        <dbReference type="ChEBI" id="CHEBI:57288"/>
        <dbReference type="ChEBI" id="CHEBI:57783"/>
        <dbReference type="ChEBI" id="CHEBI:58349"/>
        <dbReference type="EC" id="1.2.1.51"/>
    </reaction>
</comment>
<evidence type="ECO:0000256" key="14">
    <source>
        <dbReference type="ARBA" id="ARBA00053024"/>
    </source>
</evidence>
<comment type="cofactor">
    <cofactor evidence="1">
        <name>FMN</name>
        <dbReference type="ChEBI" id="CHEBI:58210"/>
    </cofactor>
</comment>
<dbReference type="CDD" id="cd03377">
    <property type="entry name" value="TPP_PFOR_PNO"/>
    <property type="match status" value="1"/>
</dbReference>
<dbReference type="PRINTS" id="PR00369">
    <property type="entry name" value="FLAVODOXIN"/>
</dbReference>
<dbReference type="Gene3D" id="3.40.50.970">
    <property type="match status" value="2"/>
</dbReference>
<dbReference type="InterPro" id="IPR039261">
    <property type="entry name" value="FNR_nucleotide-bd"/>
</dbReference>
<dbReference type="Gene3D" id="2.40.30.10">
    <property type="entry name" value="Translation factors"/>
    <property type="match status" value="1"/>
</dbReference>
<keyword evidence="8" id="KW-0274">FAD</keyword>
<dbReference type="GO" id="GO:0051539">
    <property type="term" value="F:4 iron, 4 sulfur cluster binding"/>
    <property type="evidence" value="ECO:0007669"/>
    <property type="project" value="UniProtKB-KW"/>
</dbReference>
<keyword evidence="23" id="KW-1185">Reference proteome</keyword>
<dbReference type="NCBIfam" id="TIGR02176">
    <property type="entry name" value="pyruv_ox_red"/>
    <property type="match status" value="1"/>
</dbReference>
<protein>
    <recommendedName>
        <fullName evidence="16">pyruvate dehydrogenase (NADP(+))</fullName>
        <ecNumber evidence="16">1.2.1.51</ecNumber>
    </recommendedName>
    <alternativeName>
        <fullName evidence="17">Pyruvate:NADP(+) oxidoreductase</fullName>
    </alternativeName>
</protein>
<dbReference type="Proteomes" id="UP001311799">
    <property type="component" value="Unassembled WGS sequence"/>
</dbReference>
<dbReference type="InterPro" id="IPR002880">
    <property type="entry name" value="Pyrv_Fd/Flavodoxin_OxRdtase_N"/>
</dbReference>
<dbReference type="InterPro" id="IPR023173">
    <property type="entry name" value="NADPH_Cyt_P450_Rdtase_alpha"/>
</dbReference>
<dbReference type="InterPro" id="IPR002869">
    <property type="entry name" value="Pyrv_flavodox_OxRed_cen"/>
</dbReference>
<dbReference type="FunFam" id="3.40.50.920:FF:000007">
    <property type="entry name" value="Pyruvate:ferredoxin (Flavodoxin) oxidoreductase"/>
    <property type="match status" value="1"/>
</dbReference>
<keyword evidence="11" id="KW-0560">Oxidoreductase</keyword>
<dbReference type="InterPro" id="IPR017896">
    <property type="entry name" value="4Fe4S_Fe-S-bd"/>
</dbReference>
<evidence type="ECO:0000256" key="18">
    <source>
        <dbReference type="SAM" id="Coils"/>
    </source>
</evidence>
<dbReference type="InterPro" id="IPR003097">
    <property type="entry name" value="CysJ-like_FAD-binding"/>
</dbReference>
<dbReference type="EMBL" id="JAWDEY010000034">
    <property type="protein sequence ID" value="KAK6588258.1"/>
    <property type="molecule type" value="Genomic_DNA"/>
</dbReference>
<dbReference type="GO" id="GO:0010181">
    <property type="term" value="F:FMN binding"/>
    <property type="evidence" value="ECO:0007669"/>
    <property type="project" value="InterPro"/>
</dbReference>
<dbReference type="InterPro" id="IPR019456">
    <property type="entry name" value="Pyrv-flavodox_OxRtase_EKR"/>
</dbReference>
<dbReference type="PROSITE" id="PS51384">
    <property type="entry name" value="FAD_FR"/>
    <property type="match status" value="1"/>
</dbReference>
<dbReference type="Pfam" id="PF12838">
    <property type="entry name" value="Fer4_7"/>
    <property type="match status" value="1"/>
</dbReference>
<dbReference type="SUPFAM" id="SSF52343">
    <property type="entry name" value="Ferredoxin reductase-like, C-terminal NADP-linked domain"/>
    <property type="match status" value="1"/>
</dbReference>
<evidence type="ECO:0000259" key="19">
    <source>
        <dbReference type="PROSITE" id="PS50902"/>
    </source>
</evidence>
<keyword evidence="13" id="KW-0411">Iron-sulfur</keyword>
<evidence type="ECO:0000256" key="12">
    <source>
        <dbReference type="ARBA" id="ARBA00023004"/>
    </source>
</evidence>
<dbReference type="InterPro" id="IPR017900">
    <property type="entry name" value="4Fe4S_Fe_S_CS"/>
</dbReference>
<dbReference type="Pfam" id="PF00667">
    <property type="entry name" value="FAD_binding_1"/>
    <property type="match status" value="1"/>
</dbReference>
<dbReference type="PANTHER" id="PTHR32154:SF0">
    <property type="entry name" value="PYRUVATE-FLAVODOXIN OXIDOREDUCTASE-RELATED"/>
    <property type="match status" value="1"/>
</dbReference>
<dbReference type="InterPro" id="IPR050722">
    <property type="entry name" value="Pyruvate:ferred/Flavod_OxRd"/>
</dbReference>
<organism evidence="22 23">
    <name type="scientific">Cryptosporidium xiaoi</name>
    <dbReference type="NCBI Taxonomy" id="659607"/>
    <lineage>
        <taxon>Eukaryota</taxon>
        <taxon>Sar</taxon>
        <taxon>Alveolata</taxon>
        <taxon>Apicomplexa</taxon>
        <taxon>Conoidasida</taxon>
        <taxon>Coccidia</taxon>
        <taxon>Eucoccidiorida</taxon>
        <taxon>Eimeriorina</taxon>
        <taxon>Cryptosporidiidae</taxon>
        <taxon>Cryptosporidium</taxon>
    </lineage>
</organism>
<dbReference type="PROSITE" id="PS51379">
    <property type="entry name" value="4FE4S_FER_2"/>
    <property type="match status" value="2"/>
</dbReference>
<dbReference type="InterPro" id="IPR033412">
    <property type="entry name" value="PFOR_II"/>
</dbReference>
<dbReference type="Pfam" id="PF00175">
    <property type="entry name" value="NAD_binding_1"/>
    <property type="match status" value="1"/>
</dbReference>
<dbReference type="Gene3D" id="1.20.990.10">
    <property type="entry name" value="NADPH-cytochrome p450 Reductase, Chain A, domain 3"/>
    <property type="match status" value="1"/>
</dbReference>
<keyword evidence="7" id="KW-0479">Metal-binding</keyword>
<evidence type="ECO:0000256" key="9">
    <source>
        <dbReference type="ARBA" id="ARBA00022857"/>
    </source>
</evidence>
<comment type="cofactor">
    <cofactor evidence="2">
        <name>FAD</name>
        <dbReference type="ChEBI" id="CHEBI:57692"/>
    </cofactor>
</comment>
<evidence type="ECO:0000256" key="8">
    <source>
        <dbReference type="ARBA" id="ARBA00022827"/>
    </source>
</evidence>
<dbReference type="Pfam" id="PF00258">
    <property type="entry name" value="Flavodoxin_1"/>
    <property type="match status" value="1"/>
</dbReference>
<comment type="similarity">
    <text evidence="15">In the N-terminal section; belongs to the pyruvate:ferredoxin/flavodoxin oxidoreductase family.</text>
</comment>
<feature type="coiled-coil region" evidence="18">
    <location>
        <begin position="1278"/>
        <end position="1305"/>
    </location>
</feature>
<evidence type="ECO:0000256" key="7">
    <source>
        <dbReference type="ARBA" id="ARBA00022723"/>
    </source>
</evidence>
<dbReference type="SMART" id="SM00890">
    <property type="entry name" value="EKR"/>
    <property type="match status" value="1"/>
</dbReference>
<evidence type="ECO:0000313" key="23">
    <source>
        <dbReference type="Proteomes" id="UP001311799"/>
    </source>
</evidence>
<dbReference type="InterPro" id="IPR017927">
    <property type="entry name" value="FAD-bd_FR_type"/>
</dbReference>
<evidence type="ECO:0000256" key="5">
    <source>
        <dbReference type="ARBA" id="ARBA00022630"/>
    </source>
</evidence>
<dbReference type="GO" id="GO:0022900">
    <property type="term" value="P:electron transport chain"/>
    <property type="evidence" value="ECO:0007669"/>
    <property type="project" value="InterPro"/>
</dbReference>
<dbReference type="CDD" id="cd07034">
    <property type="entry name" value="TPP_PYR_PFOR_IOR-alpha_like"/>
    <property type="match status" value="1"/>
</dbReference>
<dbReference type="Pfam" id="PF01855">
    <property type="entry name" value="POR_N"/>
    <property type="match status" value="1"/>
</dbReference>
<evidence type="ECO:0000256" key="6">
    <source>
        <dbReference type="ARBA" id="ARBA00022643"/>
    </source>
</evidence>
<keyword evidence="9" id="KW-0521">NADP</keyword>
<dbReference type="InterPro" id="IPR001709">
    <property type="entry name" value="Flavoprot_Pyr_Nucl_cyt_Rdtase"/>
</dbReference>
<dbReference type="Pfam" id="PF17147">
    <property type="entry name" value="PFOR_II"/>
    <property type="match status" value="1"/>
</dbReference>
<dbReference type="PRINTS" id="PR00371">
    <property type="entry name" value="FPNCR"/>
</dbReference>
<dbReference type="PROSITE" id="PS00198">
    <property type="entry name" value="4FE4S_FER_1"/>
    <property type="match status" value="2"/>
</dbReference>
<dbReference type="Pfam" id="PF01558">
    <property type="entry name" value="POR"/>
    <property type="match status" value="1"/>
</dbReference>
<dbReference type="SUPFAM" id="SSF54862">
    <property type="entry name" value="4Fe-4S ferredoxins"/>
    <property type="match status" value="1"/>
</dbReference>
<dbReference type="InterPro" id="IPR008254">
    <property type="entry name" value="Flavodoxin/NO_synth"/>
</dbReference>
<dbReference type="GO" id="GO:0005506">
    <property type="term" value="F:iron ion binding"/>
    <property type="evidence" value="ECO:0007669"/>
    <property type="project" value="InterPro"/>
</dbReference>
<evidence type="ECO:0000313" key="22">
    <source>
        <dbReference type="EMBL" id="KAK6588258.1"/>
    </source>
</evidence>
<dbReference type="InterPro" id="IPR029061">
    <property type="entry name" value="THDP-binding"/>
</dbReference>
<dbReference type="Gene3D" id="3.40.50.80">
    <property type="entry name" value="Nucleotide-binding domain of ferredoxin-NADP reductase (FNR) module"/>
    <property type="match status" value="1"/>
</dbReference>
<keyword evidence="6" id="KW-0288">FMN</keyword>
<feature type="domain" description="Flavodoxin-like" evidence="19">
    <location>
        <begin position="1319"/>
        <end position="1479"/>
    </location>
</feature>
<evidence type="ECO:0000256" key="10">
    <source>
        <dbReference type="ARBA" id="ARBA00022982"/>
    </source>
</evidence>
<evidence type="ECO:0000256" key="11">
    <source>
        <dbReference type="ARBA" id="ARBA00023002"/>
    </source>
</evidence>
<dbReference type="Gene3D" id="3.40.50.360">
    <property type="match status" value="1"/>
</dbReference>
<dbReference type="InterPro" id="IPR019752">
    <property type="entry name" value="Pyrv/ketoisovalerate_OxRed_cat"/>
</dbReference>